<reference evidence="9 10" key="1">
    <citation type="submission" date="2020-01" db="EMBL/GenBank/DDBJ databases">
        <authorList>
            <person name="Gulvik C.A."/>
            <person name="Batra D.G."/>
        </authorList>
    </citation>
    <scope>NUCLEOTIDE SEQUENCE [LARGE SCALE GENOMIC DNA]</scope>
    <source>
        <strain evidence="9 10">W9323</strain>
    </source>
</reference>
<organism evidence="9 10">
    <name type="scientific">Kroppenstedtia pulmonis</name>
    <dbReference type="NCBI Taxonomy" id="1380685"/>
    <lineage>
        <taxon>Bacteria</taxon>
        <taxon>Bacillati</taxon>
        <taxon>Bacillota</taxon>
        <taxon>Bacilli</taxon>
        <taxon>Bacillales</taxon>
        <taxon>Thermoactinomycetaceae</taxon>
        <taxon>Kroppenstedtia</taxon>
    </lineage>
</organism>
<dbReference type="GO" id="GO:0006144">
    <property type="term" value="P:purine nucleobase metabolic process"/>
    <property type="evidence" value="ECO:0007669"/>
    <property type="project" value="UniProtKB-KW"/>
</dbReference>
<dbReference type="InterPro" id="IPR036817">
    <property type="entry name" value="Transthyretin/HIU_hydrolase_sf"/>
</dbReference>
<comment type="catalytic activity">
    <reaction evidence="1 7">
        <text>5-hydroxyisourate + H2O = 5-hydroxy-2-oxo-4-ureido-2,5-dihydro-1H-imidazole-5-carboxylate + H(+)</text>
        <dbReference type="Rhea" id="RHEA:23736"/>
        <dbReference type="ChEBI" id="CHEBI:15377"/>
        <dbReference type="ChEBI" id="CHEBI:15378"/>
        <dbReference type="ChEBI" id="CHEBI:18072"/>
        <dbReference type="ChEBI" id="CHEBI:58639"/>
        <dbReference type="EC" id="3.5.2.17"/>
    </reaction>
</comment>
<dbReference type="KEGG" id="kpul:GXN76_09805"/>
<dbReference type="SUPFAM" id="SSF49472">
    <property type="entry name" value="Transthyretin (synonym: prealbumin)"/>
    <property type="match status" value="1"/>
</dbReference>
<evidence type="ECO:0000256" key="7">
    <source>
        <dbReference type="RuleBase" id="RU361270"/>
    </source>
</evidence>
<keyword evidence="10" id="KW-1185">Reference proteome</keyword>
<feature type="domain" description="Transthyretin/hydroxyisourate hydrolase" evidence="8">
    <location>
        <begin position="6"/>
        <end position="119"/>
    </location>
</feature>
<dbReference type="InterPro" id="IPR014306">
    <property type="entry name" value="Hydroxyisourate_hydrolase"/>
</dbReference>
<gene>
    <name evidence="9" type="primary">uraH</name>
    <name evidence="9" type="ORF">GXN76_09805</name>
</gene>
<comment type="function">
    <text evidence="2">Catalyzes the hydrolysis of 5-hydroxyisourate (HIU) to 2-oxo-4-hydroxy-4-carboxy-5-ureidoimidazoline (OHCU).</text>
</comment>
<dbReference type="CDD" id="cd05822">
    <property type="entry name" value="TLP_HIUase"/>
    <property type="match status" value="1"/>
</dbReference>
<evidence type="ECO:0000256" key="4">
    <source>
        <dbReference type="ARBA" id="ARBA00011881"/>
    </source>
</evidence>
<dbReference type="PANTHER" id="PTHR10395:SF7">
    <property type="entry name" value="5-HYDROXYISOURATE HYDROLASE"/>
    <property type="match status" value="1"/>
</dbReference>
<evidence type="ECO:0000256" key="6">
    <source>
        <dbReference type="ARBA" id="ARBA00022801"/>
    </source>
</evidence>
<dbReference type="PROSITE" id="PS00768">
    <property type="entry name" value="TRANSTHYRETIN_1"/>
    <property type="match status" value="1"/>
</dbReference>
<dbReference type="Proteomes" id="UP000503088">
    <property type="component" value="Chromosome"/>
</dbReference>
<dbReference type="NCBIfam" id="TIGR02962">
    <property type="entry name" value="hdxy_isourate"/>
    <property type="match status" value="1"/>
</dbReference>
<evidence type="ECO:0000256" key="5">
    <source>
        <dbReference type="ARBA" id="ARBA00022631"/>
    </source>
</evidence>
<evidence type="ECO:0000313" key="10">
    <source>
        <dbReference type="Proteomes" id="UP000503088"/>
    </source>
</evidence>
<dbReference type="Gene3D" id="2.60.40.180">
    <property type="entry name" value="Transthyretin/hydroxyisourate hydrolase domain"/>
    <property type="match status" value="1"/>
</dbReference>
<protein>
    <recommendedName>
        <fullName evidence="7">5-hydroxyisourate hydrolase</fullName>
        <shortName evidence="7">HIU hydrolase</shortName>
        <shortName evidence="7">HIUHase</shortName>
        <ecNumber evidence="7">3.5.2.17</ecNumber>
    </recommendedName>
</protein>
<dbReference type="InterPro" id="IPR023416">
    <property type="entry name" value="Transthyretin/HIU_hydrolase_d"/>
</dbReference>
<dbReference type="AlphaFoldDB" id="A0A7D4CND3"/>
<dbReference type="RefSeq" id="WP_173222728.1">
    <property type="nucleotide sequence ID" value="NZ_CP048104.1"/>
</dbReference>
<dbReference type="PANTHER" id="PTHR10395">
    <property type="entry name" value="URICASE AND TRANSTHYRETIN-RELATED"/>
    <property type="match status" value="1"/>
</dbReference>
<proteinExistence type="inferred from homology"/>
<sequence>MTTGRLTTHVLDLYHGHPAKGMKIELWHKELDGKRQPIRRVQTNDDGRVDQPLLSGNEMKPGVYELIFDVADYFVGQKVDLPDPPFLDRVPIRFGIENSASHYHVPLLITPWGYNTYRGS</sequence>
<comment type="similarity">
    <text evidence="3 7">Belongs to the transthyretin family. 5-hydroxyisourate hydrolase subfamily.</text>
</comment>
<name>A0A7D4CND3_9BACL</name>
<evidence type="ECO:0000256" key="1">
    <source>
        <dbReference type="ARBA" id="ARBA00001043"/>
    </source>
</evidence>
<evidence type="ECO:0000256" key="3">
    <source>
        <dbReference type="ARBA" id="ARBA00009850"/>
    </source>
</evidence>
<dbReference type="FunFam" id="2.60.40.180:FF:000005">
    <property type="entry name" value="5-hydroxyisourate hydrolase"/>
    <property type="match status" value="1"/>
</dbReference>
<evidence type="ECO:0000256" key="2">
    <source>
        <dbReference type="ARBA" id="ARBA00002704"/>
    </source>
</evidence>
<keyword evidence="5 7" id="KW-0659">Purine metabolism</keyword>
<keyword evidence="6 7" id="KW-0378">Hydrolase</keyword>
<accession>A0A7D4CND3</accession>
<evidence type="ECO:0000259" key="8">
    <source>
        <dbReference type="Pfam" id="PF00576"/>
    </source>
</evidence>
<dbReference type="EMBL" id="CP048104">
    <property type="protein sequence ID" value="QKG84738.1"/>
    <property type="molecule type" value="Genomic_DNA"/>
</dbReference>
<evidence type="ECO:0000313" key="9">
    <source>
        <dbReference type="EMBL" id="QKG84738.1"/>
    </source>
</evidence>
<dbReference type="InterPro" id="IPR023418">
    <property type="entry name" value="Thyroxine_BS"/>
</dbReference>
<comment type="subunit">
    <text evidence="4 7">Homotetramer.</text>
</comment>
<dbReference type="EC" id="3.5.2.17" evidence="7"/>
<dbReference type="GO" id="GO:0033971">
    <property type="term" value="F:hydroxyisourate hydrolase activity"/>
    <property type="evidence" value="ECO:0007669"/>
    <property type="project" value="UniProtKB-EC"/>
</dbReference>
<dbReference type="Pfam" id="PF00576">
    <property type="entry name" value="Transthyretin"/>
    <property type="match status" value="1"/>
</dbReference>